<dbReference type="CDD" id="cd07067">
    <property type="entry name" value="HP_PGM_like"/>
    <property type="match status" value="1"/>
</dbReference>
<evidence type="ECO:0008006" key="2">
    <source>
        <dbReference type="Google" id="ProtNLM"/>
    </source>
</evidence>
<dbReference type="Pfam" id="PF00300">
    <property type="entry name" value="His_Phos_1"/>
    <property type="match status" value="2"/>
</dbReference>
<evidence type="ECO:0000313" key="1">
    <source>
        <dbReference type="EMBL" id="CAE0413371.1"/>
    </source>
</evidence>
<sequence length="299" mass="33584">MSRTDSNNTCFTPRYVIVARHGERLDYILRDAGNPWTPTAEKPYDPPLTDHGVAQALRLGKHLATELPRLGIPPVRAIYSSPFLRCRQTSLAAAQGLQQELSSSSAAAETSPVVRVEYGLCESFNDPWYRSWAIPGTDGTWGFRSKDLKLSDLDPETIHPWSKQPIQDLPLFQDWRTDPGIDVTYESQTVIPKPYALHPVLNLESREEQCARMKDVVDKTIASSSEGDTVLLFSHGAPVTHLFEELTGKSWKEHGRSVYCCYSIYQSTPEGGWKAIAVNESKYLHEELQGDNYVAEETK</sequence>
<dbReference type="Gene3D" id="3.40.50.1240">
    <property type="entry name" value="Phosphoglycerate mutase-like"/>
    <property type="match status" value="1"/>
</dbReference>
<dbReference type="AlphaFoldDB" id="A0A7S3L8M2"/>
<proteinExistence type="predicted"/>
<reference evidence="1" key="1">
    <citation type="submission" date="2021-01" db="EMBL/GenBank/DDBJ databases">
        <authorList>
            <person name="Corre E."/>
            <person name="Pelletier E."/>
            <person name="Niang G."/>
            <person name="Scheremetjew M."/>
            <person name="Finn R."/>
            <person name="Kale V."/>
            <person name="Holt S."/>
            <person name="Cochrane G."/>
            <person name="Meng A."/>
            <person name="Brown T."/>
            <person name="Cohen L."/>
        </authorList>
    </citation>
    <scope>NUCLEOTIDE SEQUENCE</scope>
    <source>
        <strain evidence="1">CCMP127</strain>
    </source>
</reference>
<dbReference type="InterPro" id="IPR051710">
    <property type="entry name" value="Phosphatase_SH3-domain"/>
</dbReference>
<dbReference type="InterPro" id="IPR029033">
    <property type="entry name" value="His_PPase_superfam"/>
</dbReference>
<dbReference type="SMART" id="SM00855">
    <property type="entry name" value="PGAM"/>
    <property type="match status" value="1"/>
</dbReference>
<dbReference type="InterPro" id="IPR013078">
    <property type="entry name" value="His_Pase_superF_clade-1"/>
</dbReference>
<dbReference type="PANTHER" id="PTHR16469">
    <property type="entry name" value="UBIQUITIN-ASSOCIATED AND SH3 DOMAIN-CONTAINING BA-RELATED"/>
    <property type="match status" value="1"/>
</dbReference>
<protein>
    <recommendedName>
        <fullName evidence="2">Phosphoglycerate mutase (2,3-diphosphoglycerate-dependent)</fullName>
    </recommendedName>
</protein>
<dbReference type="EMBL" id="HBIM01013042">
    <property type="protein sequence ID" value="CAE0413371.1"/>
    <property type="molecule type" value="Transcribed_RNA"/>
</dbReference>
<dbReference type="PANTHER" id="PTHR16469:SF27">
    <property type="entry name" value="UBIQUITIN-ASSOCIATED AND SH3 DOMAIN-CONTAINING BA-RELATED"/>
    <property type="match status" value="1"/>
</dbReference>
<dbReference type="SUPFAM" id="SSF53254">
    <property type="entry name" value="Phosphoglycerate mutase-like"/>
    <property type="match status" value="1"/>
</dbReference>
<name>A0A7S3L8M2_9STRA</name>
<gene>
    <name evidence="1" type="ORF">ACOF00016_LOCUS10627</name>
</gene>
<organism evidence="1">
    <name type="scientific">Amphora coffeiformis</name>
    <dbReference type="NCBI Taxonomy" id="265554"/>
    <lineage>
        <taxon>Eukaryota</taxon>
        <taxon>Sar</taxon>
        <taxon>Stramenopiles</taxon>
        <taxon>Ochrophyta</taxon>
        <taxon>Bacillariophyta</taxon>
        <taxon>Bacillariophyceae</taxon>
        <taxon>Bacillariophycidae</taxon>
        <taxon>Thalassiophysales</taxon>
        <taxon>Catenulaceae</taxon>
        <taxon>Amphora</taxon>
    </lineage>
</organism>
<accession>A0A7S3L8M2</accession>